<feature type="coiled-coil region" evidence="1">
    <location>
        <begin position="55"/>
        <end position="97"/>
    </location>
</feature>
<protein>
    <submittedName>
        <fullName evidence="2">Uncharacterized protein</fullName>
    </submittedName>
</protein>
<accession>A0A4P9XG03</accession>
<organism evidence="2 3">
    <name type="scientific">Thamnocephalis sphaerospora</name>
    <dbReference type="NCBI Taxonomy" id="78915"/>
    <lineage>
        <taxon>Eukaryota</taxon>
        <taxon>Fungi</taxon>
        <taxon>Fungi incertae sedis</taxon>
        <taxon>Zoopagomycota</taxon>
        <taxon>Zoopagomycotina</taxon>
        <taxon>Zoopagomycetes</taxon>
        <taxon>Zoopagales</taxon>
        <taxon>Sigmoideomycetaceae</taxon>
        <taxon>Thamnocephalis</taxon>
    </lineage>
</organism>
<keyword evidence="1" id="KW-0175">Coiled coil</keyword>
<dbReference type="EMBL" id="KZ993630">
    <property type="protein sequence ID" value="RKP04555.1"/>
    <property type="molecule type" value="Genomic_DNA"/>
</dbReference>
<evidence type="ECO:0000256" key="1">
    <source>
        <dbReference type="SAM" id="Coils"/>
    </source>
</evidence>
<sequence>MTIPEPASSATHAAIAQQQVHMVESQTDQPQADQLQMNIELRERCEKHLITLVQLRSLKERLKEIKEERRNATEDLFKTLDKDRRKLQDKIDQKRDEIDVEWLYLARELMMIYCKKYLPGMPEHKRLEEVEIALKWSPTQQENAITKHSLGNWHAPGSPFYDIYERYPAYQQRENADNIEHGPVFKIE</sequence>
<evidence type="ECO:0000313" key="2">
    <source>
        <dbReference type="EMBL" id="RKP04555.1"/>
    </source>
</evidence>
<dbReference type="AlphaFoldDB" id="A0A4P9XG03"/>
<reference evidence="3" key="1">
    <citation type="journal article" date="2018" name="Nat. Microbiol.">
        <title>Leveraging single-cell genomics to expand the fungal tree of life.</title>
        <authorList>
            <person name="Ahrendt S.R."/>
            <person name="Quandt C.A."/>
            <person name="Ciobanu D."/>
            <person name="Clum A."/>
            <person name="Salamov A."/>
            <person name="Andreopoulos B."/>
            <person name="Cheng J.F."/>
            <person name="Woyke T."/>
            <person name="Pelin A."/>
            <person name="Henrissat B."/>
            <person name="Reynolds N.K."/>
            <person name="Benny G.L."/>
            <person name="Smith M.E."/>
            <person name="James T.Y."/>
            <person name="Grigoriev I.V."/>
        </authorList>
    </citation>
    <scope>NUCLEOTIDE SEQUENCE [LARGE SCALE GENOMIC DNA]</scope>
    <source>
        <strain evidence="3">RSA 1356</strain>
    </source>
</reference>
<name>A0A4P9XG03_9FUNG</name>
<gene>
    <name evidence="2" type="ORF">THASP1DRAFT_33665</name>
</gene>
<keyword evidence="3" id="KW-1185">Reference proteome</keyword>
<proteinExistence type="predicted"/>
<dbReference type="Proteomes" id="UP000271241">
    <property type="component" value="Unassembled WGS sequence"/>
</dbReference>
<evidence type="ECO:0000313" key="3">
    <source>
        <dbReference type="Proteomes" id="UP000271241"/>
    </source>
</evidence>